<comment type="caution">
    <text evidence="1">The sequence shown here is derived from an EMBL/GenBank/DDBJ whole genome shotgun (WGS) entry which is preliminary data.</text>
</comment>
<accession>A0AAN9QTY6</accession>
<evidence type="ECO:0000313" key="1">
    <source>
        <dbReference type="EMBL" id="KAK7347837.1"/>
    </source>
</evidence>
<name>A0AAN9QTY6_PHACN</name>
<protein>
    <submittedName>
        <fullName evidence="1">Uncharacterized protein</fullName>
    </submittedName>
</protein>
<dbReference type="EMBL" id="JAYMYR010000008">
    <property type="protein sequence ID" value="KAK7347837.1"/>
    <property type="molecule type" value="Genomic_DNA"/>
</dbReference>
<dbReference type="Proteomes" id="UP001374584">
    <property type="component" value="Unassembled WGS sequence"/>
</dbReference>
<proteinExistence type="predicted"/>
<organism evidence="1 2">
    <name type="scientific">Phaseolus coccineus</name>
    <name type="common">Scarlet runner bean</name>
    <name type="synonym">Phaseolus multiflorus</name>
    <dbReference type="NCBI Taxonomy" id="3886"/>
    <lineage>
        <taxon>Eukaryota</taxon>
        <taxon>Viridiplantae</taxon>
        <taxon>Streptophyta</taxon>
        <taxon>Embryophyta</taxon>
        <taxon>Tracheophyta</taxon>
        <taxon>Spermatophyta</taxon>
        <taxon>Magnoliopsida</taxon>
        <taxon>eudicotyledons</taxon>
        <taxon>Gunneridae</taxon>
        <taxon>Pentapetalae</taxon>
        <taxon>rosids</taxon>
        <taxon>fabids</taxon>
        <taxon>Fabales</taxon>
        <taxon>Fabaceae</taxon>
        <taxon>Papilionoideae</taxon>
        <taxon>50 kb inversion clade</taxon>
        <taxon>NPAAA clade</taxon>
        <taxon>indigoferoid/millettioid clade</taxon>
        <taxon>Phaseoleae</taxon>
        <taxon>Phaseolus</taxon>
    </lineage>
</organism>
<keyword evidence="2" id="KW-1185">Reference proteome</keyword>
<reference evidence="1 2" key="1">
    <citation type="submission" date="2024-01" db="EMBL/GenBank/DDBJ databases">
        <title>The genomes of 5 underutilized Papilionoideae crops provide insights into root nodulation and disease resistanc.</title>
        <authorList>
            <person name="Jiang F."/>
        </authorList>
    </citation>
    <scope>NUCLEOTIDE SEQUENCE [LARGE SCALE GENOMIC DNA]</scope>
    <source>
        <strain evidence="1">JINMINGXINNONG_FW02</strain>
        <tissue evidence="1">Leaves</tissue>
    </source>
</reference>
<gene>
    <name evidence="1" type="ORF">VNO80_22376</name>
</gene>
<sequence>MFGYNFCDSACPKSPSFSLFLPPTNKRSPLFQLEAETDQKEASNKNKKIKINFIPFSTGQKISIYTTILL</sequence>
<evidence type="ECO:0000313" key="2">
    <source>
        <dbReference type="Proteomes" id="UP001374584"/>
    </source>
</evidence>
<dbReference type="AlphaFoldDB" id="A0AAN9QTY6"/>